<dbReference type="InterPro" id="IPR036086">
    <property type="entry name" value="ParB/Sulfiredoxin_sf"/>
</dbReference>
<organism evidence="2 3">
    <name type="scientific">Subsaximicrobium wynnwilliamsii</name>
    <dbReference type="NCBI Taxonomy" id="291179"/>
    <lineage>
        <taxon>Bacteria</taxon>
        <taxon>Pseudomonadati</taxon>
        <taxon>Bacteroidota</taxon>
        <taxon>Flavobacteriia</taxon>
        <taxon>Flavobacteriales</taxon>
        <taxon>Flavobacteriaceae</taxon>
        <taxon>Subsaximicrobium</taxon>
    </lineage>
</organism>
<dbReference type="AlphaFoldDB" id="A0A5C6ZA17"/>
<sequence>MGYTRKLIDLSLLNINIENPRFEMVGNQREAIKTMIDDQGDKLTKLATDIVEEGLNPGDPIFVVKHEKKDDQFNILEGNRRVTALKLLENPDLIPETKKALLTKFRKLSEDYNKSPIDKINCVLFDSEEDAEHWIELKHTGQNDGIGTVSWDAQQKARFDERVKGTSSYALQVIDFLHKESTVEKDIKSKLKDVKSSSLQRLVTDPDFRRVAGIEIKDGKVRTKYEPSEVAKPLTKAVRDLLRKDFTVKDIYYKDDRLNYLETFKKTDLPDKTQELAGNWELISTTRPKKIDPKKAKKANKKSITLISKRKTIIPKSTIIPISQPRVNKIYHELKDLDLTDFENSGAITFRVFIELTLDTYLETFPLASVNESSKLSHKLSSVAKDLETKKILSKDKLKGAYTASTMKDSIFSINTFNAYVHNKDFHPEPESLKKNWDNLEIFFVKVWELI</sequence>
<dbReference type="InterPro" id="IPR002227">
    <property type="entry name" value="Tyrosinase_Cu-bd"/>
</dbReference>
<dbReference type="RefSeq" id="WP_147088409.1">
    <property type="nucleotide sequence ID" value="NZ_VORM01000042.1"/>
</dbReference>
<feature type="domain" description="Tyrosinase copper-binding" evidence="1">
    <location>
        <begin position="59"/>
        <end position="70"/>
    </location>
</feature>
<keyword evidence="3" id="KW-1185">Reference proteome</keyword>
<reference evidence="2 3" key="1">
    <citation type="submission" date="2019-08" db="EMBL/GenBank/DDBJ databases">
        <title>Genomes of Subsaximicrobium wynnwilliamsii strains.</title>
        <authorList>
            <person name="Bowman J.P."/>
        </authorList>
    </citation>
    <scope>NUCLEOTIDE SEQUENCE [LARGE SCALE GENOMIC DNA]</scope>
    <source>
        <strain evidence="2 3">2-80-2</strain>
    </source>
</reference>
<gene>
    <name evidence="2" type="ORF">ESY86_19585</name>
</gene>
<dbReference type="PROSITE" id="PS00498">
    <property type="entry name" value="TYROSINASE_2"/>
    <property type="match status" value="1"/>
</dbReference>
<evidence type="ECO:0000259" key="1">
    <source>
        <dbReference type="PROSITE" id="PS00498"/>
    </source>
</evidence>
<proteinExistence type="predicted"/>
<dbReference type="GO" id="GO:0016491">
    <property type="term" value="F:oxidoreductase activity"/>
    <property type="evidence" value="ECO:0007669"/>
    <property type="project" value="InterPro"/>
</dbReference>
<protein>
    <recommendedName>
        <fullName evidence="1">Tyrosinase copper-binding domain-containing protein</fullName>
    </recommendedName>
</protein>
<evidence type="ECO:0000313" key="3">
    <source>
        <dbReference type="Proteomes" id="UP000321578"/>
    </source>
</evidence>
<dbReference type="EMBL" id="VORO01000043">
    <property type="protein sequence ID" value="TXD86693.1"/>
    <property type="molecule type" value="Genomic_DNA"/>
</dbReference>
<dbReference type="SUPFAM" id="SSF110849">
    <property type="entry name" value="ParB/Sulfiredoxin"/>
    <property type="match status" value="1"/>
</dbReference>
<name>A0A5C6ZA17_9FLAO</name>
<dbReference type="OrthoDB" id="9769293at2"/>
<accession>A0A5C6ZA17</accession>
<dbReference type="Proteomes" id="UP000321578">
    <property type="component" value="Unassembled WGS sequence"/>
</dbReference>
<comment type="caution">
    <text evidence="2">The sequence shown here is derived from an EMBL/GenBank/DDBJ whole genome shotgun (WGS) entry which is preliminary data.</text>
</comment>
<evidence type="ECO:0000313" key="2">
    <source>
        <dbReference type="EMBL" id="TXD86693.1"/>
    </source>
</evidence>